<sequence length="30" mass="3524">MPLQDKFLKLFLLNLASDFNENSIEKTKEP</sequence>
<protein>
    <submittedName>
        <fullName evidence="1">Uncharacterized protein</fullName>
    </submittedName>
</protein>
<proteinExistence type="predicted"/>
<evidence type="ECO:0000313" key="1">
    <source>
        <dbReference type="EMBL" id="KKN55205.1"/>
    </source>
</evidence>
<reference evidence="1" key="1">
    <citation type="journal article" date="2015" name="Nature">
        <title>Complex archaea that bridge the gap between prokaryotes and eukaryotes.</title>
        <authorList>
            <person name="Spang A."/>
            <person name="Saw J.H."/>
            <person name="Jorgensen S.L."/>
            <person name="Zaremba-Niedzwiedzka K."/>
            <person name="Martijn J."/>
            <person name="Lind A.E."/>
            <person name="van Eijk R."/>
            <person name="Schleper C."/>
            <person name="Guy L."/>
            <person name="Ettema T.J."/>
        </authorList>
    </citation>
    <scope>NUCLEOTIDE SEQUENCE</scope>
</reference>
<dbReference type="AlphaFoldDB" id="A0A0F9RF97"/>
<dbReference type="EMBL" id="LAZR01000896">
    <property type="protein sequence ID" value="KKN55205.1"/>
    <property type="molecule type" value="Genomic_DNA"/>
</dbReference>
<name>A0A0F9RF97_9ZZZZ</name>
<gene>
    <name evidence="1" type="ORF">LCGC14_0584750</name>
</gene>
<comment type="caution">
    <text evidence="1">The sequence shown here is derived from an EMBL/GenBank/DDBJ whole genome shotgun (WGS) entry which is preliminary data.</text>
</comment>
<accession>A0A0F9RF97</accession>
<organism evidence="1">
    <name type="scientific">marine sediment metagenome</name>
    <dbReference type="NCBI Taxonomy" id="412755"/>
    <lineage>
        <taxon>unclassified sequences</taxon>
        <taxon>metagenomes</taxon>
        <taxon>ecological metagenomes</taxon>
    </lineage>
</organism>